<dbReference type="AlphaFoldDB" id="A0A7W4Z781"/>
<feature type="transmembrane region" description="Helical" evidence="8">
    <location>
        <begin position="254"/>
        <end position="283"/>
    </location>
</feature>
<dbReference type="EMBL" id="JACHWZ010000001">
    <property type="protein sequence ID" value="MBB3059217.1"/>
    <property type="molecule type" value="Genomic_DNA"/>
</dbReference>
<feature type="transmembrane region" description="Helical" evidence="8">
    <location>
        <begin position="324"/>
        <end position="345"/>
    </location>
</feature>
<dbReference type="GO" id="GO:0022857">
    <property type="term" value="F:transmembrane transporter activity"/>
    <property type="evidence" value="ECO:0007669"/>
    <property type="project" value="InterPro"/>
</dbReference>
<dbReference type="GO" id="GO:0033214">
    <property type="term" value="P:siderophore-iron import into cell"/>
    <property type="evidence" value="ECO:0007669"/>
    <property type="project" value="TreeGrafter"/>
</dbReference>
<keyword evidence="5 8" id="KW-0812">Transmembrane</keyword>
<evidence type="ECO:0000256" key="7">
    <source>
        <dbReference type="ARBA" id="ARBA00023136"/>
    </source>
</evidence>
<keyword evidence="7 8" id="KW-0472">Membrane</keyword>
<dbReference type="RefSeq" id="WP_183455515.1">
    <property type="nucleotide sequence ID" value="NZ_JACHWZ010000001.1"/>
</dbReference>
<evidence type="ECO:0000256" key="2">
    <source>
        <dbReference type="ARBA" id="ARBA00007935"/>
    </source>
</evidence>
<evidence type="ECO:0000256" key="3">
    <source>
        <dbReference type="ARBA" id="ARBA00022448"/>
    </source>
</evidence>
<keyword evidence="4" id="KW-1003">Cell membrane</keyword>
<keyword evidence="10" id="KW-1185">Reference proteome</keyword>
<sequence length="352" mass="37256">MRWAAPAALRLGEFSLRFRPLDLGWILLTTLGLFAAVLAAATIGSFPLGWQQVWAGLWQPSGSGEGAMAHQVLWQLRMPRILAAMLVGACLSLAGVILQSLTRNALAAPGLIGVEAGGSVTMLMSLVLFPGLVPVYLLPLTALAGGLVVAVFILMLALRGDFSPLRLILVGIGTTAMLQAVSELLLTYGDIDRVESALMWLGGSLHKVTWTEVRVLALWFLLAGVPAMFAFRQLNLLQLGPAVASSRGLSQRRTLAVLLLASVMLTSSAVATAGTMVFVGLIGPHLARQCCGDRHGILLPLAALSGALLVLIGDTLGRWVFAPLQLPAGLVVAIVGAPYFIFLIARRREFAN</sequence>
<feature type="transmembrane region" description="Helical" evidence="8">
    <location>
        <begin position="105"/>
        <end position="129"/>
    </location>
</feature>
<feature type="transmembrane region" description="Helical" evidence="8">
    <location>
        <begin position="295"/>
        <end position="312"/>
    </location>
</feature>
<comment type="caution">
    <text evidence="9">The sequence shown here is derived from an EMBL/GenBank/DDBJ whole genome shotgun (WGS) entry which is preliminary data.</text>
</comment>
<feature type="transmembrane region" description="Helical" evidence="8">
    <location>
        <begin position="21"/>
        <end position="43"/>
    </location>
</feature>
<dbReference type="CDD" id="cd06550">
    <property type="entry name" value="TM_ABC_iron-siderophores_like"/>
    <property type="match status" value="1"/>
</dbReference>
<dbReference type="InterPro" id="IPR037294">
    <property type="entry name" value="ABC_BtuC-like"/>
</dbReference>
<dbReference type="PANTHER" id="PTHR30472:SF24">
    <property type="entry name" value="FERRIC ENTEROBACTIN TRANSPORT SYSTEM PERMEASE PROTEIN FEPG"/>
    <property type="match status" value="1"/>
</dbReference>
<gene>
    <name evidence="9" type="ORF">FHS09_000018</name>
</gene>
<dbReference type="PANTHER" id="PTHR30472">
    <property type="entry name" value="FERRIC ENTEROBACTIN TRANSPORT SYSTEM PERMEASE PROTEIN"/>
    <property type="match status" value="1"/>
</dbReference>
<evidence type="ECO:0000256" key="6">
    <source>
        <dbReference type="ARBA" id="ARBA00022989"/>
    </source>
</evidence>
<protein>
    <submittedName>
        <fullName evidence="9">Iron complex transport system permease protein</fullName>
    </submittedName>
</protein>
<keyword evidence="3" id="KW-0813">Transport</keyword>
<evidence type="ECO:0000256" key="4">
    <source>
        <dbReference type="ARBA" id="ARBA00022475"/>
    </source>
</evidence>
<dbReference type="Pfam" id="PF01032">
    <property type="entry name" value="FecCD"/>
    <property type="match status" value="1"/>
</dbReference>
<comment type="subcellular location">
    <subcellularLocation>
        <location evidence="1">Cell membrane</location>
        <topology evidence="1">Multi-pass membrane protein</topology>
    </subcellularLocation>
</comment>
<comment type="similarity">
    <text evidence="2">Belongs to the binding-protein-dependent transport system permease family. FecCD subfamily.</text>
</comment>
<dbReference type="FunFam" id="1.10.3470.10:FF:000001">
    <property type="entry name" value="Vitamin B12 ABC transporter permease BtuC"/>
    <property type="match status" value="1"/>
</dbReference>
<name>A0A7W4Z781_9GAMM</name>
<dbReference type="GO" id="GO:0005886">
    <property type="term" value="C:plasma membrane"/>
    <property type="evidence" value="ECO:0007669"/>
    <property type="project" value="UniProtKB-SubCell"/>
</dbReference>
<evidence type="ECO:0000256" key="5">
    <source>
        <dbReference type="ARBA" id="ARBA00022692"/>
    </source>
</evidence>
<keyword evidence="6 8" id="KW-1133">Transmembrane helix</keyword>
<accession>A0A7W4Z781</accession>
<evidence type="ECO:0000256" key="8">
    <source>
        <dbReference type="SAM" id="Phobius"/>
    </source>
</evidence>
<evidence type="ECO:0000313" key="9">
    <source>
        <dbReference type="EMBL" id="MBB3059217.1"/>
    </source>
</evidence>
<dbReference type="Gene3D" id="1.10.3470.10">
    <property type="entry name" value="ABC transporter involved in vitamin B12 uptake, BtuC"/>
    <property type="match status" value="1"/>
</dbReference>
<feature type="transmembrane region" description="Helical" evidence="8">
    <location>
        <begin position="135"/>
        <end position="158"/>
    </location>
</feature>
<feature type="transmembrane region" description="Helical" evidence="8">
    <location>
        <begin position="215"/>
        <end position="234"/>
    </location>
</feature>
<proteinExistence type="inferred from homology"/>
<evidence type="ECO:0000256" key="1">
    <source>
        <dbReference type="ARBA" id="ARBA00004651"/>
    </source>
</evidence>
<dbReference type="InterPro" id="IPR000522">
    <property type="entry name" value="ABC_transptr_permease_BtuC"/>
</dbReference>
<dbReference type="Proteomes" id="UP000535937">
    <property type="component" value="Unassembled WGS sequence"/>
</dbReference>
<dbReference type="SUPFAM" id="SSF81345">
    <property type="entry name" value="ABC transporter involved in vitamin B12 uptake, BtuC"/>
    <property type="match status" value="1"/>
</dbReference>
<feature type="transmembrane region" description="Helical" evidence="8">
    <location>
        <begin position="81"/>
        <end position="98"/>
    </location>
</feature>
<evidence type="ECO:0000313" key="10">
    <source>
        <dbReference type="Proteomes" id="UP000535937"/>
    </source>
</evidence>
<reference evidence="9 10" key="1">
    <citation type="submission" date="2020-08" db="EMBL/GenBank/DDBJ databases">
        <title>Genomic Encyclopedia of Type Strains, Phase III (KMG-III): the genomes of soil and plant-associated and newly described type strains.</title>
        <authorList>
            <person name="Whitman W."/>
        </authorList>
    </citation>
    <scope>NUCLEOTIDE SEQUENCE [LARGE SCALE GENOMIC DNA]</scope>
    <source>
        <strain evidence="9 10">CECT 8799</strain>
    </source>
</reference>
<organism evidence="9 10">
    <name type="scientific">Microbulbifer rhizosphaerae</name>
    <dbReference type="NCBI Taxonomy" id="1562603"/>
    <lineage>
        <taxon>Bacteria</taxon>
        <taxon>Pseudomonadati</taxon>
        <taxon>Pseudomonadota</taxon>
        <taxon>Gammaproteobacteria</taxon>
        <taxon>Cellvibrionales</taxon>
        <taxon>Microbulbiferaceae</taxon>
        <taxon>Microbulbifer</taxon>
    </lineage>
</organism>